<evidence type="ECO:0000256" key="2">
    <source>
        <dbReference type="SAM" id="SignalP"/>
    </source>
</evidence>
<dbReference type="InterPro" id="IPR006059">
    <property type="entry name" value="SBP"/>
</dbReference>
<dbReference type="InterPro" id="IPR006311">
    <property type="entry name" value="TAT_signal"/>
</dbReference>
<dbReference type="EMBL" id="QKZQ01000024">
    <property type="protein sequence ID" value="PZX36997.1"/>
    <property type="molecule type" value="Genomic_DNA"/>
</dbReference>
<dbReference type="STRING" id="121821.GCA_001870675_01364"/>
<name>A0A2W7PYK8_9RHOB</name>
<protein>
    <submittedName>
        <fullName evidence="3">Putative spermidine/putrescine transport system substrate-binding protein</fullName>
    </submittedName>
</protein>
<feature type="chain" id="PRO_5015969660" evidence="2">
    <location>
        <begin position="20"/>
        <end position="344"/>
    </location>
</feature>
<dbReference type="RefSeq" id="WP_111361428.1">
    <property type="nucleotide sequence ID" value="NZ_MEHT01000024.1"/>
</dbReference>
<accession>A0A2W7PYK8</accession>
<feature type="signal peptide" evidence="2">
    <location>
        <begin position="1"/>
        <end position="19"/>
    </location>
</feature>
<dbReference type="OrthoDB" id="6529964at2"/>
<keyword evidence="1 2" id="KW-0732">Signal</keyword>
<dbReference type="AlphaFoldDB" id="A0A2W7PYK8"/>
<dbReference type="GO" id="GO:0030975">
    <property type="term" value="F:thiamine binding"/>
    <property type="evidence" value="ECO:0007669"/>
    <property type="project" value="TreeGrafter"/>
</dbReference>
<dbReference type="SUPFAM" id="SSF53850">
    <property type="entry name" value="Periplasmic binding protein-like II"/>
    <property type="match status" value="1"/>
</dbReference>
<dbReference type="PANTHER" id="PTHR30006:SF2">
    <property type="entry name" value="ABC TRANSPORTER SUBSTRATE-BINDING PROTEIN"/>
    <property type="match status" value="1"/>
</dbReference>
<dbReference type="GO" id="GO:0030288">
    <property type="term" value="C:outer membrane-bounded periplasmic space"/>
    <property type="evidence" value="ECO:0007669"/>
    <property type="project" value="TreeGrafter"/>
</dbReference>
<organism evidence="3 4">
    <name type="scientific">Roseinatronobacter thiooxidans</name>
    <dbReference type="NCBI Taxonomy" id="121821"/>
    <lineage>
        <taxon>Bacteria</taxon>
        <taxon>Pseudomonadati</taxon>
        <taxon>Pseudomonadota</taxon>
        <taxon>Alphaproteobacteria</taxon>
        <taxon>Rhodobacterales</taxon>
        <taxon>Paracoccaceae</taxon>
        <taxon>Roseinatronobacter</taxon>
    </lineage>
</organism>
<proteinExistence type="predicted"/>
<sequence>MTLRLNRRNFVLGSTTLLAAPFIPKLARASNSIVAAAFPGTWEDAFRSIVAPIAAQSGVDVTIAPALAQDQVGRMMASAGSPPYDALLVSPGQTAMLEEAGLIEEIDPSRLENWDLLIESAKTPFGPHVTVEVNGIAYNPETVPTPSGYLDLFENPAFEGRAAWIGFGSNTATMAWVELAKLLGGGADNMQPVFDLLAEKIDWIGAIANSGNAQQTMYQQGEIDVFMASTGNVARLRSLGLPCNFAHPQSGSPAIPVAIHMTKGASNPDAVYAYMDAAISTAAQSQLAEPPTGYVPTNSEVPFTDLIREFVTPETLANAVYPDWAAINRNRAEWTAEFDRVVAL</sequence>
<dbReference type="Proteomes" id="UP000249364">
    <property type="component" value="Unassembled WGS sequence"/>
</dbReference>
<evidence type="ECO:0000256" key="1">
    <source>
        <dbReference type="ARBA" id="ARBA00022729"/>
    </source>
</evidence>
<evidence type="ECO:0000313" key="4">
    <source>
        <dbReference type="Proteomes" id="UP000249364"/>
    </source>
</evidence>
<dbReference type="Gene3D" id="3.40.190.10">
    <property type="entry name" value="Periplasmic binding protein-like II"/>
    <property type="match status" value="2"/>
</dbReference>
<dbReference type="PROSITE" id="PS51318">
    <property type="entry name" value="TAT"/>
    <property type="match status" value="1"/>
</dbReference>
<dbReference type="GO" id="GO:0030976">
    <property type="term" value="F:thiamine pyrophosphate binding"/>
    <property type="evidence" value="ECO:0007669"/>
    <property type="project" value="TreeGrafter"/>
</dbReference>
<gene>
    <name evidence="3" type="ORF">LY56_03292</name>
</gene>
<dbReference type="GO" id="GO:0015888">
    <property type="term" value="P:thiamine transport"/>
    <property type="evidence" value="ECO:0007669"/>
    <property type="project" value="TreeGrafter"/>
</dbReference>
<reference evidence="3 4" key="1">
    <citation type="submission" date="2018-06" db="EMBL/GenBank/DDBJ databases">
        <title>Genomic Encyclopedia of Archaeal and Bacterial Type Strains, Phase II (KMG-II): from individual species to whole genera.</title>
        <authorList>
            <person name="Goeker M."/>
        </authorList>
    </citation>
    <scope>NUCLEOTIDE SEQUENCE [LARGE SCALE GENOMIC DNA]</scope>
    <source>
        <strain evidence="3 4">DSM 13087</strain>
    </source>
</reference>
<dbReference type="PANTHER" id="PTHR30006">
    <property type="entry name" value="THIAMINE-BINDING PERIPLASMIC PROTEIN-RELATED"/>
    <property type="match status" value="1"/>
</dbReference>
<comment type="caution">
    <text evidence="3">The sequence shown here is derived from an EMBL/GenBank/DDBJ whole genome shotgun (WGS) entry which is preliminary data.</text>
</comment>
<keyword evidence="4" id="KW-1185">Reference proteome</keyword>
<evidence type="ECO:0000313" key="3">
    <source>
        <dbReference type="EMBL" id="PZX36997.1"/>
    </source>
</evidence>
<dbReference type="Pfam" id="PF13416">
    <property type="entry name" value="SBP_bac_8"/>
    <property type="match status" value="1"/>
</dbReference>